<name>A0A9E8NE02_9BACT</name>
<protein>
    <submittedName>
        <fullName evidence="4">Conjugative transposon protein TraM</fullName>
    </submittedName>
</protein>
<keyword evidence="2" id="KW-0472">Membrane</keyword>
<dbReference type="Pfam" id="PF12508">
    <property type="entry name" value="Transposon_TraM"/>
    <property type="match status" value="1"/>
</dbReference>
<dbReference type="AlphaFoldDB" id="A0A9E8NE02"/>
<feature type="domain" description="Conjugative transposon TraM C-terminal" evidence="3">
    <location>
        <begin position="282"/>
        <end position="426"/>
    </location>
</feature>
<dbReference type="InterPro" id="IPR022187">
    <property type="entry name" value="Conjug_transposon_TraM"/>
</dbReference>
<evidence type="ECO:0000313" key="5">
    <source>
        <dbReference type="Proteomes" id="UP001164653"/>
    </source>
</evidence>
<feature type="transmembrane region" description="Helical" evidence="2">
    <location>
        <begin position="14"/>
        <end position="33"/>
    </location>
</feature>
<dbReference type="InterPro" id="IPR055407">
    <property type="entry name" value="TraM_C"/>
</dbReference>
<accession>A0A9E8NE02</accession>
<dbReference type="EMBL" id="CP112998">
    <property type="protein sequence ID" value="WAC13251.1"/>
    <property type="molecule type" value="Genomic_DNA"/>
</dbReference>
<gene>
    <name evidence="4" type="primary">traM</name>
    <name evidence="4" type="ORF">ON006_04660</name>
</gene>
<dbReference type="Proteomes" id="UP001164653">
    <property type="component" value="Chromosome"/>
</dbReference>
<keyword evidence="2" id="KW-1133">Transmembrane helix</keyword>
<dbReference type="KEGG" id="dpf:ON006_04660"/>
<sequence length="433" mass="46445">MENQLNESAAQRRFYLLMPVIVLPFLTVIYWLVVIKNMGTNLAEASSKGGLLTSLPAASPQEGDPVSKLEFYHKAEQDSAARLKQIKKDPYRQGAPPEGADSLRSRLMGLEGSMAKNKKGKPLQAALLDEDHPETRLVKQRLAALDRALAAAQSPAFDQASPVAPEPEPKPEAPTTEQFDAMMQDLQAQASEQPADPELDKLDSMLDKIMQIQDPHQKEAGTAAQPAKAAYTATAAAQKDPVTLMDVQSPDSLSGLASHASSAENGFFSLDQTLPDAVSAGITAVVSQDQQLITGSIIRLRLTSPMLVAGVTLPEHTLLYGTVTLAGERLQVEISSIHIQNQLLPVKLSVYDQDGLSGIYIPGALSRVVAKQQISQDIQGYDLDIAGTSAGVQAASAAVQTAKTFLSRKTRLVQVKVPDGYQVLLKDLNSPLP</sequence>
<evidence type="ECO:0000256" key="2">
    <source>
        <dbReference type="SAM" id="Phobius"/>
    </source>
</evidence>
<evidence type="ECO:0000259" key="3">
    <source>
        <dbReference type="Pfam" id="PF12508"/>
    </source>
</evidence>
<evidence type="ECO:0000313" key="4">
    <source>
        <dbReference type="EMBL" id="WAC13251.1"/>
    </source>
</evidence>
<keyword evidence="5" id="KW-1185">Reference proteome</keyword>
<dbReference type="RefSeq" id="WP_244819636.1">
    <property type="nucleotide sequence ID" value="NZ_CP112998.1"/>
</dbReference>
<feature type="region of interest" description="Disordered" evidence="1">
    <location>
        <begin position="153"/>
        <end position="175"/>
    </location>
</feature>
<dbReference type="NCBIfam" id="TIGR03779">
    <property type="entry name" value="Bac_Flav_CT_M"/>
    <property type="match status" value="1"/>
</dbReference>
<proteinExistence type="predicted"/>
<reference evidence="4" key="1">
    <citation type="submission" date="2022-11" db="EMBL/GenBank/DDBJ databases">
        <title>Dyadobacter pollutisoli sp. nov., isolated from plastic dumped soil.</title>
        <authorList>
            <person name="Kim J.M."/>
            <person name="Kim K.R."/>
            <person name="Lee J.K."/>
            <person name="Hao L."/>
            <person name="Jeon C.O."/>
        </authorList>
    </citation>
    <scope>NUCLEOTIDE SEQUENCE</scope>
    <source>
        <strain evidence="4">U1</strain>
    </source>
</reference>
<evidence type="ECO:0000256" key="1">
    <source>
        <dbReference type="SAM" id="MobiDB-lite"/>
    </source>
</evidence>
<keyword evidence="2" id="KW-0812">Transmembrane</keyword>
<organism evidence="4 5">
    <name type="scientific">Dyadobacter pollutisoli</name>
    <dbReference type="NCBI Taxonomy" id="2910158"/>
    <lineage>
        <taxon>Bacteria</taxon>
        <taxon>Pseudomonadati</taxon>
        <taxon>Bacteroidota</taxon>
        <taxon>Cytophagia</taxon>
        <taxon>Cytophagales</taxon>
        <taxon>Spirosomataceae</taxon>
        <taxon>Dyadobacter</taxon>
    </lineage>
</organism>